<keyword evidence="2 5" id="KW-1133">Transmembrane helix</keyword>
<proteinExistence type="predicted"/>
<dbReference type="PANTHER" id="PTHR11958">
    <property type="entry name" value="SODIUM/DICARBOXYLATE SYMPORTER-RELATED"/>
    <property type="match status" value="1"/>
</dbReference>
<dbReference type="PANTHER" id="PTHR11958:SF63">
    <property type="entry name" value="AMINO ACID TRANSPORTER"/>
    <property type="match status" value="1"/>
</dbReference>
<dbReference type="Gene3D" id="1.10.3860.10">
    <property type="entry name" value="Sodium:dicarboxylate symporter"/>
    <property type="match status" value="1"/>
</dbReference>
<keyword evidence="7" id="KW-1185">Reference proteome</keyword>
<dbReference type="GO" id="GO:0015501">
    <property type="term" value="F:glutamate:sodium symporter activity"/>
    <property type="evidence" value="ECO:0007669"/>
    <property type="project" value="TreeGrafter"/>
</dbReference>
<feature type="transmembrane region" description="Helical" evidence="5">
    <location>
        <begin position="77"/>
        <end position="96"/>
    </location>
</feature>
<accession>A0A3P7NNM8</accession>
<keyword evidence="1 5" id="KW-0812">Transmembrane</keyword>
<dbReference type="Proteomes" id="UP000281553">
    <property type="component" value="Unassembled WGS sequence"/>
</dbReference>
<reference evidence="6 7" key="1">
    <citation type="submission" date="2018-11" db="EMBL/GenBank/DDBJ databases">
        <authorList>
            <consortium name="Pathogen Informatics"/>
        </authorList>
    </citation>
    <scope>NUCLEOTIDE SEQUENCE [LARGE SCALE GENOMIC DNA]</scope>
</reference>
<evidence type="ECO:0000313" key="7">
    <source>
        <dbReference type="Proteomes" id="UP000281553"/>
    </source>
</evidence>
<evidence type="ECO:0000313" key="6">
    <source>
        <dbReference type="EMBL" id="VDN10012.1"/>
    </source>
</evidence>
<evidence type="ECO:0000256" key="2">
    <source>
        <dbReference type="ARBA" id="ARBA00022989"/>
    </source>
</evidence>
<dbReference type="GO" id="GO:0005313">
    <property type="term" value="F:L-glutamate transmembrane transporter activity"/>
    <property type="evidence" value="ECO:0007669"/>
    <property type="project" value="TreeGrafter"/>
</dbReference>
<dbReference type="AlphaFoldDB" id="A0A3P7NNM8"/>
<dbReference type="GO" id="GO:0015175">
    <property type="term" value="F:neutral L-amino acid transmembrane transporter activity"/>
    <property type="evidence" value="ECO:0007669"/>
    <property type="project" value="TreeGrafter"/>
</dbReference>
<evidence type="ECO:0000256" key="4">
    <source>
        <dbReference type="SAM" id="MobiDB-lite"/>
    </source>
</evidence>
<evidence type="ECO:0000256" key="5">
    <source>
        <dbReference type="SAM" id="Phobius"/>
    </source>
</evidence>
<feature type="compositionally biased region" description="Basic and acidic residues" evidence="4">
    <location>
        <begin position="11"/>
        <end position="26"/>
    </location>
</feature>
<feature type="region of interest" description="Disordered" evidence="4">
    <location>
        <begin position="1"/>
        <end position="30"/>
    </location>
</feature>
<gene>
    <name evidence="6" type="ORF">DILT_LOCUS5843</name>
</gene>
<sequence length="124" mass="13636">MQQQAPSSLSKDSDSEVSSREDDPKKPRNPCLRFLRDNIFMLLILVGVAVGFGVGFGAKKLTDVVLAETWIKMPGDLYIRLLQLAILPLISSNLIIGKPLSQLPHFLKDLQRSPASSTIIYADG</sequence>
<dbReference type="GO" id="GO:0005886">
    <property type="term" value="C:plasma membrane"/>
    <property type="evidence" value="ECO:0007669"/>
    <property type="project" value="TreeGrafter"/>
</dbReference>
<dbReference type="PRINTS" id="PR00173">
    <property type="entry name" value="EDTRNSPORT"/>
</dbReference>
<evidence type="ECO:0000256" key="1">
    <source>
        <dbReference type="ARBA" id="ARBA00022692"/>
    </source>
</evidence>
<protein>
    <submittedName>
        <fullName evidence="6">Uncharacterized protein</fullName>
    </submittedName>
</protein>
<organism evidence="6 7">
    <name type="scientific">Dibothriocephalus latus</name>
    <name type="common">Fish tapeworm</name>
    <name type="synonym">Diphyllobothrium latum</name>
    <dbReference type="NCBI Taxonomy" id="60516"/>
    <lineage>
        <taxon>Eukaryota</taxon>
        <taxon>Metazoa</taxon>
        <taxon>Spiralia</taxon>
        <taxon>Lophotrochozoa</taxon>
        <taxon>Platyhelminthes</taxon>
        <taxon>Cestoda</taxon>
        <taxon>Eucestoda</taxon>
        <taxon>Diphyllobothriidea</taxon>
        <taxon>Diphyllobothriidae</taxon>
        <taxon>Dibothriocephalus</taxon>
    </lineage>
</organism>
<evidence type="ECO:0000256" key="3">
    <source>
        <dbReference type="ARBA" id="ARBA00023136"/>
    </source>
</evidence>
<dbReference type="InterPro" id="IPR050746">
    <property type="entry name" value="DAACS"/>
</dbReference>
<keyword evidence="3 5" id="KW-0472">Membrane</keyword>
<feature type="transmembrane region" description="Helical" evidence="5">
    <location>
        <begin position="38"/>
        <end position="57"/>
    </location>
</feature>
<dbReference type="SUPFAM" id="SSF118215">
    <property type="entry name" value="Proton glutamate symport protein"/>
    <property type="match status" value="1"/>
</dbReference>
<name>A0A3P7NNM8_DIBLA</name>
<dbReference type="InterPro" id="IPR036458">
    <property type="entry name" value="Na:dicarbo_symporter_sf"/>
</dbReference>
<dbReference type="EMBL" id="UYRU01048262">
    <property type="protein sequence ID" value="VDN10012.1"/>
    <property type="molecule type" value="Genomic_DNA"/>
</dbReference>